<feature type="region of interest" description="Disordered" evidence="1">
    <location>
        <begin position="1"/>
        <end position="56"/>
    </location>
</feature>
<proteinExistence type="predicted"/>
<evidence type="ECO:0000313" key="3">
    <source>
        <dbReference type="Proteomes" id="UP000241890"/>
    </source>
</evidence>
<accession>A0A2R5GQV3</accession>
<feature type="compositionally biased region" description="Polar residues" evidence="1">
    <location>
        <begin position="45"/>
        <end position="56"/>
    </location>
</feature>
<dbReference type="GO" id="GO:0008374">
    <property type="term" value="F:O-acyltransferase activity"/>
    <property type="evidence" value="ECO:0007669"/>
    <property type="project" value="InterPro"/>
</dbReference>
<comment type="caution">
    <text evidence="2">The sequence shown here is derived from an EMBL/GenBank/DDBJ whole genome shotgun (WGS) entry which is preliminary data.</text>
</comment>
<dbReference type="OrthoDB" id="42294at2759"/>
<dbReference type="Pfam" id="PF02450">
    <property type="entry name" value="LCAT"/>
    <property type="match status" value="1"/>
</dbReference>
<keyword evidence="2" id="KW-0808">Transferase</keyword>
<dbReference type="AlphaFoldDB" id="A0A2R5GQV3"/>
<dbReference type="InterPro" id="IPR003386">
    <property type="entry name" value="LACT/PDAT_acylTrfase"/>
</dbReference>
<evidence type="ECO:0000256" key="1">
    <source>
        <dbReference type="SAM" id="MobiDB-lite"/>
    </source>
</evidence>
<dbReference type="Gene3D" id="3.40.50.1820">
    <property type="entry name" value="alpha/beta hydrolase"/>
    <property type="match status" value="1"/>
</dbReference>
<sequence>MTLTGPEENYATSLSLREDAGAPEVADASARERKQRARDAPSLLRQGSSQEDADNTLVQQTGLATVLLRDAEEVVRQATFGSGHRHAVAVENVEIAKPAKTLPEGTTRKPVLIIPGFMSSSLRVESSSIVPRWEGKRIWMSLGRLGFTGKFLGTSSVFETNDDDAEQVRMRNDWLVHMSLQTDLISEREGVQVRAIPGLRGVDFLEPGLFMNAQTYVFGPVISALVKRGGYTPEKDLDAASYDWRMPPRILEERDQYFTRTLDRIEQMCQENDSRRVVLLCHSMGCQMGEYLLRFALDRRGREWIDQHIDTYLPVGGPHLGSPSALQSLVHGSNMGLPAAFLSSHAALIMGRSLGSTPFLLPVATSGDIEDDHTAANCLYPSIIKQTGMIRFKITKIDLRQIASFYRNLGQLRLRIRFGPTTLATAWYTAHPIHPIRPVDGDNNYVMFEMEAPVELGQGDDIFTVEIVEQVLALDVTARRLYLPNRITRCMCVDTKLGKASSAAFENSLGTLKVIDPGTVLCKNKFQLAHILRNQHSENPHYEPGTPKRFTFPLANAKTSRTRYGCSAEAEMEITWFPPETLYQEAGAEMPRHAAPMTTLYKTKRRKNAFHAASSRYTLSTSLDVLKLEGLSQTVDLWQGENYEKDPLIQTSAPPVENVYAIHAVNVDTVVSTVFKRQAKQVRSNRLASDLRIDTSVKIDRKYAKARGIKLSHGVLYETRKTKQPDGRRASGDGTVPYGVLKHPRRWANECNVAFTEIEGVEHRAILNCTKLHNALISFLIRLPPS</sequence>
<dbReference type="SUPFAM" id="SSF53474">
    <property type="entry name" value="alpha/beta-Hydrolases"/>
    <property type="match status" value="1"/>
</dbReference>
<keyword evidence="3" id="KW-1185">Reference proteome</keyword>
<organism evidence="2 3">
    <name type="scientific">Hondaea fermentalgiana</name>
    <dbReference type="NCBI Taxonomy" id="2315210"/>
    <lineage>
        <taxon>Eukaryota</taxon>
        <taxon>Sar</taxon>
        <taxon>Stramenopiles</taxon>
        <taxon>Bigyra</taxon>
        <taxon>Labyrinthulomycetes</taxon>
        <taxon>Thraustochytrida</taxon>
        <taxon>Thraustochytriidae</taxon>
        <taxon>Hondaea</taxon>
    </lineage>
</organism>
<dbReference type="PANTHER" id="PTHR11440">
    <property type="entry name" value="LECITHIN-CHOLESTEROL ACYLTRANSFERASE-RELATED"/>
    <property type="match status" value="1"/>
</dbReference>
<gene>
    <name evidence="2" type="ORF">FCC1311_089142</name>
</gene>
<evidence type="ECO:0000313" key="2">
    <source>
        <dbReference type="EMBL" id="GBG32689.1"/>
    </source>
</evidence>
<protein>
    <submittedName>
        <fullName evidence="2">Phospholipid:diacylglycerol acyltransferase</fullName>
    </submittedName>
</protein>
<name>A0A2R5GQV3_9STRA</name>
<dbReference type="Proteomes" id="UP000241890">
    <property type="component" value="Unassembled WGS sequence"/>
</dbReference>
<dbReference type="InParanoid" id="A0A2R5GQV3"/>
<reference evidence="2 3" key="1">
    <citation type="submission" date="2017-12" db="EMBL/GenBank/DDBJ databases">
        <title>Sequencing, de novo assembly and annotation of complete genome of a new Thraustochytrid species, strain FCC1311.</title>
        <authorList>
            <person name="Sedici K."/>
            <person name="Godart F."/>
            <person name="Aiese Cigliano R."/>
            <person name="Sanseverino W."/>
            <person name="Barakat M."/>
            <person name="Ortet P."/>
            <person name="Marechal E."/>
            <person name="Cagnac O."/>
            <person name="Amato A."/>
        </authorList>
    </citation>
    <scope>NUCLEOTIDE SEQUENCE [LARGE SCALE GENOMIC DNA]</scope>
</reference>
<keyword evidence="2" id="KW-0012">Acyltransferase</keyword>
<dbReference type="InterPro" id="IPR029058">
    <property type="entry name" value="AB_hydrolase_fold"/>
</dbReference>
<dbReference type="GO" id="GO:0006629">
    <property type="term" value="P:lipid metabolic process"/>
    <property type="evidence" value="ECO:0007669"/>
    <property type="project" value="InterPro"/>
</dbReference>
<dbReference type="EMBL" id="BEYU01000127">
    <property type="protein sequence ID" value="GBG32689.1"/>
    <property type="molecule type" value="Genomic_DNA"/>
</dbReference>